<protein>
    <submittedName>
        <fullName evidence="2">Uncharacterized protein</fullName>
    </submittedName>
</protein>
<evidence type="ECO:0000256" key="1">
    <source>
        <dbReference type="SAM" id="MobiDB-lite"/>
    </source>
</evidence>
<accession>A0A7U4QJX1</accession>
<proteinExistence type="predicted"/>
<feature type="region of interest" description="Disordered" evidence="1">
    <location>
        <begin position="36"/>
        <end position="57"/>
    </location>
</feature>
<sequence>MFKEKQTVLKNNICPKCKTRGSLHFQESFQGTVENPINKNGTINSKPDGWKFSIEKS</sequence>
<dbReference type="EMBL" id="CP013015">
    <property type="protein sequence ID" value="AMM40712.1"/>
    <property type="molecule type" value="Genomic_DNA"/>
</dbReference>
<name>A0A7U4QJX1_DESA2</name>
<organism evidence="2 3">
    <name type="scientific">Desulfofervidus auxilii</name>
    <dbReference type="NCBI Taxonomy" id="1621989"/>
    <lineage>
        <taxon>Bacteria</taxon>
        <taxon>Pseudomonadati</taxon>
        <taxon>Thermodesulfobacteriota</taxon>
        <taxon>Candidatus Desulfofervidia</taxon>
        <taxon>Candidatus Desulfofervidales</taxon>
        <taxon>Candidatus Desulfofervidaceae</taxon>
        <taxon>Candidatus Desulfofervidus</taxon>
    </lineage>
</organism>
<feature type="compositionally biased region" description="Polar residues" evidence="1">
    <location>
        <begin position="36"/>
        <end position="45"/>
    </location>
</feature>
<dbReference type="AlphaFoldDB" id="A0A7U4QJX1"/>
<dbReference type="KEGG" id="daw:HS1_000908"/>
<dbReference type="Proteomes" id="UP000070560">
    <property type="component" value="Chromosome"/>
</dbReference>
<gene>
    <name evidence="2" type="ORF">HS1_000908</name>
</gene>
<keyword evidence="3" id="KW-1185">Reference proteome</keyword>
<reference evidence="2 3" key="1">
    <citation type="submission" date="2015-10" db="EMBL/GenBank/DDBJ databases">
        <title>Candidatus Desulfofervidus auxilii, a hydrogenotrophic sulfate-reducing bacterium involved in the thermophilic anaerobic oxidation of methane.</title>
        <authorList>
            <person name="Krukenberg V."/>
            <person name="Richter M."/>
            <person name="Wegener G."/>
        </authorList>
    </citation>
    <scope>NUCLEOTIDE SEQUENCE [LARGE SCALE GENOMIC DNA]</scope>
    <source>
        <strain evidence="2 3">HS1</strain>
    </source>
</reference>
<dbReference type="RefSeq" id="WP_156469384.1">
    <property type="nucleotide sequence ID" value="NZ_CP013015.1"/>
</dbReference>
<evidence type="ECO:0000313" key="2">
    <source>
        <dbReference type="EMBL" id="AMM40712.1"/>
    </source>
</evidence>
<evidence type="ECO:0000313" key="3">
    <source>
        <dbReference type="Proteomes" id="UP000070560"/>
    </source>
</evidence>